<dbReference type="EMBL" id="MN739284">
    <property type="protein sequence ID" value="QHS97053.1"/>
    <property type="molecule type" value="Genomic_DNA"/>
</dbReference>
<name>A0A6C0C0H7_9ZZZZ</name>
<evidence type="ECO:0000313" key="1">
    <source>
        <dbReference type="EMBL" id="QHS97053.1"/>
    </source>
</evidence>
<protein>
    <submittedName>
        <fullName evidence="1">Uncharacterized protein</fullName>
    </submittedName>
</protein>
<accession>A0A6C0C0H7</accession>
<reference evidence="1" key="1">
    <citation type="journal article" date="2020" name="Nature">
        <title>Giant virus diversity and host interactions through global metagenomics.</title>
        <authorList>
            <person name="Schulz F."/>
            <person name="Roux S."/>
            <person name="Paez-Espino D."/>
            <person name="Jungbluth S."/>
            <person name="Walsh D.A."/>
            <person name="Denef V.J."/>
            <person name="McMahon K.D."/>
            <person name="Konstantinidis K.T."/>
            <person name="Eloe-Fadrosh E.A."/>
            <person name="Kyrpides N.C."/>
            <person name="Woyke T."/>
        </authorList>
    </citation>
    <scope>NUCLEOTIDE SEQUENCE</scope>
    <source>
        <strain evidence="1">GVMAG-M-3300020166-5</strain>
    </source>
</reference>
<proteinExistence type="predicted"/>
<organism evidence="1">
    <name type="scientific">viral metagenome</name>
    <dbReference type="NCBI Taxonomy" id="1070528"/>
    <lineage>
        <taxon>unclassified sequences</taxon>
        <taxon>metagenomes</taxon>
        <taxon>organismal metagenomes</taxon>
    </lineage>
</organism>
<dbReference type="AlphaFoldDB" id="A0A6C0C0H7"/>
<sequence>MTYRYKTMHFGCNKNYTFKCPNDPPVYIIPNKDCNTPLFCGCKKQYKYTCPNEAPYVYPLPCCVKTNIPYTYEKPCCNKDKYLPVNNGIPAHMKYTYDRSRHFTSPACPAYKPNYIMKDLINFSKNKYSMNSKYYASKLGNCSSCN</sequence>